<name>A0A182ET57_ONCOC</name>
<reference evidence="3" key="1">
    <citation type="submission" date="2016-06" db="UniProtKB">
        <authorList>
            <consortium name="WormBaseParasite"/>
        </authorList>
    </citation>
    <scope>IDENTIFICATION</scope>
</reference>
<proteinExistence type="predicted"/>
<evidence type="ECO:0000313" key="1">
    <source>
        <dbReference type="EMBL" id="VDM95720.1"/>
    </source>
</evidence>
<reference evidence="1 2" key="2">
    <citation type="submission" date="2018-08" db="EMBL/GenBank/DDBJ databases">
        <authorList>
            <person name="Laetsch R D."/>
            <person name="Stevens L."/>
            <person name="Kumar S."/>
            <person name="Blaxter L. M."/>
        </authorList>
    </citation>
    <scope>NUCLEOTIDE SEQUENCE [LARGE SCALE GENOMIC DNA]</scope>
</reference>
<keyword evidence="2" id="KW-1185">Reference proteome</keyword>
<protein>
    <submittedName>
        <fullName evidence="3">MIF4G domain-containing protein</fullName>
    </submittedName>
</protein>
<dbReference type="EMBL" id="UYRW01007716">
    <property type="protein sequence ID" value="VDM95720.1"/>
    <property type="molecule type" value="Genomic_DNA"/>
</dbReference>
<gene>
    <name evidence="1" type="ORF">NOO_LOCUS11330</name>
</gene>
<dbReference type="Proteomes" id="UP000271087">
    <property type="component" value="Unassembled WGS sequence"/>
</dbReference>
<accession>A0A182ET57</accession>
<evidence type="ECO:0000313" key="2">
    <source>
        <dbReference type="Proteomes" id="UP000271087"/>
    </source>
</evidence>
<evidence type="ECO:0000313" key="3">
    <source>
        <dbReference type="WBParaSite" id="nOo.2.0.1.t11330-RA"/>
    </source>
</evidence>
<dbReference type="AlphaFoldDB" id="A0A182ET57"/>
<organism evidence="3">
    <name type="scientific">Onchocerca ochengi</name>
    <name type="common">Filarial nematode worm</name>
    <dbReference type="NCBI Taxonomy" id="42157"/>
    <lineage>
        <taxon>Eukaryota</taxon>
        <taxon>Metazoa</taxon>
        <taxon>Ecdysozoa</taxon>
        <taxon>Nematoda</taxon>
        <taxon>Chromadorea</taxon>
        <taxon>Rhabditida</taxon>
        <taxon>Spirurina</taxon>
        <taxon>Spiruromorpha</taxon>
        <taxon>Filarioidea</taxon>
        <taxon>Onchocercidae</taxon>
        <taxon>Onchocerca</taxon>
    </lineage>
</organism>
<sequence length="78" mass="9048">MLVEILRKLKLDQIFMELSMILSAVNLFPKYSHLCIADNMEGEQKSSHEDASEGPKPGGTFFFQIIKRFLDIMKREKN</sequence>
<dbReference type="WBParaSite" id="nOo.2.0.1.t11330-RA">
    <property type="protein sequence ID" value="nOo.2.0.1.t11330-RA"/>
    <property type="gene ID" value="nOo.2.0.1.g11330"/>
</dbReference>